<organism evidence="1 2">
    <name type="scientific">Eumeta variegata</name>
    <name type="common">Bagworm moth</name>
    <name type="synonym">Eumeta japonica</name>
    <dbReference type="NCBI Taxonomy" id="151549"/>
    <lineage>
        <taxon>Eukaryota</taxon>
        <taxon>Metazoa</taxon>
        <taxon>Ecdysozoa</taxon>
        <taxon>Arthropoda</taxon>
        <taxon>Hexapoda</taxon>
        <taxon>Insecta</taxon>
        <taxon>Pterygota</taxon>
        <taxon>Neoptera</taxon>
        <taxon>Endopterygota</taxon>
        <taxon>Lepidoptera</taxon>
        <taxon>Glossata</taxon>
        <taxon>Ditrysia</taxon>
        <taxon>Tineoidea</taxon>
        <taxon>Psychidae</taxon>
        <taxon>Oiketicinae</taxon>
        <taxon>Eumeta</taxon>
    </lineage>
</organism>
<proteinExistence type="predicted"/>
<dbReference type="Proteomes" id="UP000299102">
    <property type="component" value="Unassembled WGS sequence"/>
</dbReference>
<evidence type="ECO:0000313" key="2">
    <source>
        <dbReference type="Proteomes" id="UP000299102"/>
    </source>
</evidence>
<name>A0A4C1TSI3_EUMVA</name>
<accession>A0A4C1TSI3</accession>
<reference evidence="1 2" key="1">
    <citation type="journal article" date="2019" name="Commun. Biol.">
        <title>The bagworm genome reveals a unique fibroin gene that provides high tensile strength.</title>
        <authorList>
            <person name="Kono N."/>
            <person name="Nakamura H."/>
            <person name="Ohtoshi R."/>
            <person name="Tomita M."/>
            <person name="Numata K."/>
            <person name="Arakawa K."/>
        </authorList>
    </citation>
    <scope>NUCLEOTIDE SEQUENCE [LARGE SCALE GENOMIC DNA]</scope>
</reference>
<evidence type="ECO:0000313" key="1">
    <source>
        <dbReference type="EMBL" id="GBP16786.1"/>
    </source>
</evidence>
<gene>
    <name evidence="1" type="ORF">EVAR_13395_1</name>
</gene>
<dbReference type="EMBL" id="BGZK01000081">
    <property type="protein sequence ID" value="GBP16786.1"/>
    <property type="molecule type" value="Genomic_DNA"/>
</dbReference>
<comment type="caution">
    <text evidence="1">The sequence shown here is derived from an EMBL/GenBank/DDBJ whole genome shotgun (WGS) entry which is preliminary data.</text>
</comment>
<protein>
    <submittedName>
        <fullName evidence="1">Uncharacterized protein</fullName>
    </submittedName>
</protein>
<sequence>MTSGKAAILSYHSCTPTATCEARAAINKSNIEMLSIILPTHCKNPCSQATVKKIRSVGLRGGVEIAATDGMSETKST</sequence>
<dbReference type="AlphaFoldDB" id="A0A4C1TSI3"/>
<keyword evidence="2" id="KW-1185">Reference proteome</keyword>